<gene>
    <name evidence="1" type="ORF">F7310_09955</name>
</gene>
<dbReference type="KEGG" id="frx:F7310_09955"/>
<organism evidence="1 2">
    <name type="scientific">Francisella uliginis</name>
    <dbReference type="NCBI Taxonomy" id="573570"/>
    <lineage>
        <taxon>Bacteria</taxon>
        <taxon>Pseudomonadati</taxon>
        <taxon>Pseudomonadota</taxon>
        <taxon>Gammaproteobacteria</taxon>
        <taxon>Thiotrichales</taxon>
        <taxon>Francisellaceae</taxon>
        <taxon>Francisella</taxon>
    </lineage>
</organism>
<dbReference type="RefSeq" id="WP_072713430.1">
    <property type="nucleotide sequence ID" value="NZ_CP016796.1"/>
</dbReference>
<dbReference type="AlphaFoldDB" id="A0A1L4BUY2"/>
<proteinExistence type="predicted"/>
<keyword evidence="2" id="KW-1185">Reference proteome</keyword>
<reference evidence="1 2" key="1">
    <citation type="journal article" date="2016" name="Appl. Environ. Microbiol.">
        <title>Whole genome relationships among Francisella bacteria of diverse origin define new species and provide specific regions for detection.</title>
        <authorList>
            <person name="Challacombe J.F."/>
            <person name="Petersen J.M."/>
            <person name="Gallegos-Graves V."/>
            <person name="Hodge D."/>
            <person name="Pillai S."/>
            <person name="Kuske C.R."/>
        </authorList>
    </citation>
    <scope>NUCLEOTIDE SEQUENCE [LARGE SCALE GENOMIC DNA]</scope>
    <source>
        <strain evidence="2">TX07-7310</strain>
    </source>
</reference>
<dbReference type="EMBL" id="CP016796">
    <property type="protein sequence ID" value="API87652.1"/>
    <property type="molecule type" value="Genomic_DNA"/>
</dbReference>
<protein>
    <submittedName>
        <fullName evidence="1">Uncharacterized protein</fullName>
    </submittedName>
</protein>
<sequence length="92" mass="10588">MEDISFKIQLGVILPKMTEEISDPILKIFDELVGFIKSAESSDESINKDEIKEILIKDFEIFLDKKIIPESKLLQESSKDLEENPESENETE</sequence>
<name>A0A1L4BUY2_9GAMM</name>
<evidence type="ECO:0000313" key="1">
    <source>
        <dbReference type="EMBL" id="API87652.1"/>
    </source>
</evidence>
<dbReference type="Proteomes" id="UP000184222">
    <property type="component" value="Chromosome"/>
</dbReference>
<accession>A0A1L4BUY2</accession>
<evidence type="ECO:0000313" key="2">
    <source>
        <dbReference type="Proteomes" id="UP000184222"/>
    </source>
</evidence>
<dbReference type="OrthoDB" id="5606342at2"/>